<organism evidence="1 2">
    <name type="scientific">Gossypium gossypioides</name>
    <name type="common">Mexican cotton</name>
    <name type="synonym">Selera gossypioides</name>
    <dbReference type="NCBI Taxonomy" id="34282"/>
    <lineage>
        <taxon>Eukaryota</taxon>
        <taxon>Viridiplantae</taxon>
        <taxon>Streptophyta</taxon>
        <taxon>Embryophyta</taxon>
        <taxon>Tracheophyta</taxon>
        <taxon>Spermatophyta</taxon>
        <taxon>Magnoliopsida</taxon>
        <taxon>eudicotyledons</taxon>
        <taxon>Gunneridae</taxon>
        <taxon>Pentapetalae</taxon>
        <taxon>rosids</taxon>
        <taxon>malvids</taxon>
        <taxon>Malvales</taxon>
        <taxon>Malvaceae</taxon>
        <taxon>Malvoideae</taxon>
        <taxon>Gossypium</taxon>
    </lineage>
</organism>
<protein>
    <submittedName>
        <fullName evidence="1">Uncharacterized protein</fullName>
    </submittedName>
</protein>
<dbReference type="Proteomes" id="UP000593579">
    <property type="component" value="Unassembled WGS sequence"/>
</dbReference>
<keyword evidence="2" id="KW-1185">Reference proteome</keyword>
<dbReference type="EMBL" id="JABEZY010000011">
    <property type="protein sequence ID" value="MBA0748679.1"/>
    <property type="molecule type" value="Genomic_DNA"/>
</dbReference>
<sequence>MLTCCSCFGFDCPCRRGFCQRLIHRWQPYKCTS</sequence>
<dbReference type="AlphaFoldDB" id="A0A7J9CJM3"/>
<accession>A0A7J9CJM3</accession>
<comment type="caution">
    <text evidence="1">The sequence shown here is derived from an EMBL/GenBank/DDBJ whole genome shotgun (WGS) entry which is preliminary data.</text>
</comment>
<name>A0A7J9CJM3_GOSGO</name>
<reference evidence="1 2" key="1">
    <citation type="journal article" date="2019" name="Genome Biol. Evol.">
        <title>Insights into the evolution of the New World diploid cottons (Gossypium, subgenus Houzingenia) based on genome sequencing.</title>
        <authorList>
            <person name="Grover C.E."/>
            <person name="Arick M.A. 2nd"/>
            <person name="Thrash A."/>
            <person name="Conover J.L."/>
            <person name="Sanders W.S."/>
            <person name="Peterson D.G."/>
            <person name="Frelichowski J.E."/>
            <person name="Scheffler J.A."/>
            <person name="Scheffler B.E."/>
            <person name="Wendel J.F."/>
        </authorList>
    </citation>
    <scope>NUCLEOTIDE SEQUENCE [LARGE SCALE GENOMIC DNA]</scope>
    <source>
        <strain evidence="1">5</strain>
        <tissue evidence="1">Leaf</tissue>
    </source>
</reference>
<evidence type="ECO:0000313" key="2">
    <source>
        <dbReference type="Proteomes" id="UP000593579"/>
    </source>
</evidence>
<gene>
    <name evidence="1" type="ORF">Gogos_002671</name>
</gene>
<proteinExistence type="predicted"/>
<evidence type="ECO:0000313" key="1">
    <source>
        <dbReference type="EMBL" id="MBA0748679.1"/>
    </source>
</evidence>